<evidence type="ECO:0000256" key="1">
    <source>
        <dbReference type="SAM" id="Coils"/>
    </source>
</evidence>
<dbReference type="Proteomes" id="UP000017938">
    <property type="component" value="Unassembled WGS sequence"/>
</dbReference>
<dbReference type="Gene3D" id="1.10.1660.10">
    <property type="match status" value="1"/>
</dbReference>
<reference evidence="4" key="1">
    <citation type="submission" date="2012-11" db="EMBL/GenBank/DDBJ databases">
        <title>Dependencies among metagenomic species, viruses, plasmids and units of genetic variation.</title>
        <authorList>
            <person name="Nielsen H.B."/>
            <person name="Almeida M."/>
            <person name="Juncker A.S."/>
            <person name="Rasmussen S."/>
            <person name="Li J."/>
            <person name="Sunagawa S."/>
            <person name="Plichta D."/>
            <person name="Gautier L."/>
            <person name="Le Chatelier E."/>
            <person name="Peletier E."/>
            <person name="Bonde I."/>
            <person name="Nielsen T."/>
            <person name="Manichanh C."/>
            <person name="Arumugam M."/>
            <person name="Batto J."/>
            <person name="Santos M.B.Q.D."/>
            <person name="Blom N."/>
            <person name="Borruel N."/>
            <person name="Burgdorf K.S."/>
            <person name="Boumezbeur F."/>
            <person name="Casellas F."/>
            <person name="Dore J."/>
            <person name="Guarner F."/>
            <person name="Hansen T."/>
            <person name="Hildebrand F."/>
            <person name="Kaas R.S."/>
            <person name="Kennedy S."/>
            <person name="Kristiansen K."/>
            <person name="Kultima J.R."/>
            <person name="Leonard P."/>
            <person name="Levenez F."/>
            <person name="Lund O."/>
            <person name="Moumen B."/>
            <person name="Le Paslier D."/>
            <person name="Pons N."/>
            <person name="Pedersen O."/>
            <person name="Prifti E."/>
            <person name="Qin J."/>
            <person name="Raes J."/>
            <person name="Tap J."/>
            <person name="Tims S."/>
            <person name="Ussery D.W."/>
            <person name="Yamada T."/>
            <person name="MetaHit consortium"/>
            <person name="Renault P."/>
            <person name="Sicheritz-Ponten T."/>
            <person name="Bork P."/>
            <person name="Wang J."/>
            <person name="Brunak S."/>
            <person name="Ehrlich S.D."/>
        </authorList>
    </citation>
    <scope>NUCLEOTIDE SEQUENCE [LARGE SCALE GENOMIC DNA]</scope>
</reference>
<proteinExistence type="predicted"/>
<dbReference type="Pfam" id="PF12728">
    <property type="entry name" value="HTH_17"/>
    <property type="match status" value="1"/>
</dbReference>
<evidence type="ECO:0000313" key="4">
    <source>
        <dbReference type="EMBL" id="CDC71973.1"/>
    </source>
</evidence>
<evidence type="ECO:0000259" key="3">
    <source>
        <dbReference type="Pfam" id="PF12728"/>
    </source>
</evidence>
<evidence type="ECO:0000256" key="2">
    <source>
        <dbReference type="SAM" id="Phobius"/>
    </source>
</evidence>
<keyword evidence="2" id="KW-0472">Membrane</keyword>
<dbReference type="EMBL" id="CBFW010000088">
    <property type="protein sequence ID" value="CDC71973.1"/>
    <property type="molecule type" value="Genomic_DNA"/>
</dbReference>
<feature type="domain" description="Helix-turn-helix" evidence="3">
    <location>
        <begin position="4"/>
        <end position="53"/>
    </location>
</feature>
<keyword evidence="1" id="KW-0175">Coiled coil</keyword>
<dbReference type="AlphaFoldDB" id="R6TEY1"/>
<dbReference type="STRING" id="1263015.BN580_00958"/>
<dbReference type="InterPro" id="IPR041657">
    <property type="entry name" value="HTH_17"/>
</dbReference>
<gene>
    <name evidence="4" type="ORF">BN580_00958</name>
</gene>
<sequence>MNSYNVKQVADLLKTNPETVRRWIRSGKLVAQQDSRKGGNIICESALREFVKSTPKYAGTTTAFLLGTAALSTALIGGIVAHKLSAEENIKNAHISANDICEFVSTEIEALSSSVSNKRKTIRHLESEIENESKKIEELRELLKTLSTLSDGGEKDER</sequence>
<accession>R6TEY1</accession>
<feature type="coiled-coil region" evidence="1">
    <location>
        <begin position="108"/>
        <end position="149"/>
    </location>
</feature>
<dbReference type="SUPFAM" id="SSF46955">
    <property type="entry name" value="Putative DNA-binding domain"/>
    <property type="match status" value="1"/>
</dbReference>
<feature type="transmembrane region" description="Helical" evidence="2">
    <location>
        <begin position="57"/>
        <end position="81"/>
    </location>
</feature>
<organism evidence="4 5">
    <name type="scientific">Candidatus Colimorpha enterica</name>
    <dbReference type="NCBI Taxonomy" id="3083063"/>
    <lineage>
        <taxon>Bacteria</taxon>
        <taxon>Pseudomonadati</taxon>
        <taxon>Bacteroidota</taxon>
        <taxon>Bacteroidia</taxon>
        <taxon>Bacteroidales</taxon>
        <taxon>Candidatus Colimorpha</taxon>
    </lineage>
</organism>
<evidence type="ECO:0000313" key="5">
    <source>
        <dbReference type="Proteomes" id="UP000017938"/>
    </source>
</evidence>
<comment type="caution">
    <text evidence="4">The sequence shown here is derived from an EMBL/GenBank/DDBJ whole genome shotgun (WGS) entry which is preliminary data.</text>
</comment>
<name>R6TEY1_9BACT</name>
<protein>
    <recommendedName>
        <fullName evidence="3">Helix-turn-helix domain-containing protein</fullName>
    </recommendedName>
</protein>
<dbReference type="InterPro" id="IPR009061">
    <property type="entry name" value="DNA-bd_dom_put_sf"/>
</dbReference>
<keyword evidence="2" id="KW-0812">Transmembrane</keyword>
<keyword evidence="2" id="KW-1133">Transmembrane helix</keyword>